<feature type="compositionally biased region" description="Acidic residues" evidence="7">
    <location>
        <begin position="170"/>
        <end position="183"/>
    </location>
</feature>
<feature type="compositionally biased region" description="Basic residues" evidence="7">
    <location>
        <begin position="288"/>
        <end position="303"/>
    </location>
</feature>
<evidence type="ECO:0000256" key="4">
    <source>
        <dbReference type="ARBA" id="ARBA00022884"/>
    </source>
</evidence>
<dbReference type="GO" id="GO:0005730">
    <property type="term" value="C:nucleolus"/>
    <property type="evidence" value="ECO:0007669"/>
    <property type="project" value="TreeGrafter"/>
</dbReference>
<feature type="compositionally biased region" description="Low complexity" evidence="7">
    <location>
        <begin position="249"/>
        <end position="287"/>
    </location>
</feature>
<feature type="compositionally biased region" description="Polar residues" evidence="7">
    <location>
        <begin position="207"/>
        <end position="228"/>
    </location>
</feature>
<dbReference type="GO" id="GO:0000460">
    <property type="term" value="P:maturation of 5.8S rRNA"/>
    <property type="evidence" value="ECO:0007669"/>
    <property type="project" value="TreeGrafter"/>
</dbReference>
<evidence type="ECO:0000256" key="6">
    <source>
        <dbReference type="RuleBase" id="RU368003"/>
    </source>
</evidence>
<protein>
    <recommendedName>
        <fullName evidence="6">Exosome complex protein</fullName>
    </recommendedName>
</protein>
<dbReference type="AlphaFoldDB" id="A0A164SKM1"/>
<evidence type="ECO:0000313" key="9">
    <source>
        <dbReference type="Proteomes" id="UP000076722"/>
    </source>
</evidence>
<dbReference type="Pfam" id="PF04000">
    <property type="entry name" value="Sas10_Utp3"/>
    <property type="match status" value="1"/>
</dbReference>
<dbReference type="PANTHER" id="PTHR15341">
    <property type="entry name" value="SUN-COR STEROID HORMONE RECEPTOR CO-REPRESSOR"/>
    <property type="match status" value="1"/>
</dbReference>
<comment type="similarity">
    <text evidence="2 6">Belongs to the C1D family.</text>
</comment>
<evidence type="ECO:0000313" key="8">
    <source>
        <dbReference type="EMBL" id="KZS91581.1"/>
    </source>
</evidence>
<feature type="region of interest" description="Disordered" evidence="7">
    <location>
        <begin position="158"/>
        <end position="314"/>
    </location>
</feature>
<dbReference type="InterPro" id="IPR007146">
    <property type="entry name" value="Sas10/Utp3/C1D"/>
</dbReference>
<dbReference type="STRING" id="1314777.A0A164SKM1"/>
<comment type="subcellular location">
    <subcellularLocation>
        <location evidence="1 6">Nucleus</location>
    </subcellularLocation>
</comment>
<dbReference type="InterPro" id="IPR011082">
    <property type="entry name" value="Exosome-assoc_fac/DNA_repair"/>
</dbReference>
<proteinExistence type="inferred from homology"/>
<dbReference type="EMBL" id="KV419414">
    <property type="protein sequence ID" value="KZS91581.1"/>
    <property type="molecule type" value="Genomic_DNA"/>
</dbReference>
<reference evidence="8 9" key="1">
    <citation type="journal article" date="2016" name="Mol. Biol. Evol.">
        <title>Comparative Genomics of Early-Diverging Mushroom-Forming Fungi Provides Insights into the Origins of Lignocellulose Decay Capabilities.</title>
        <authorList>
            <person name="Nagy L.G."/>
            <person name="Riley R."/>
            <person name="Tritt A."/>
            <person name="Adam C."/>
            <person name="Daum C."/>
            <person name="Floudas D."/>
            <person name="Sun H."/>
            <person name="Yadav J.S."/>
            <person name="Pangilinan J."/>
            <person name="Larsson K.H."/>
            <person name="Matsuura K."/>
            <person name="Barry K."/>
            <person name="Labutti K."/>
            <person name="Kuo R."/>
            <person name="Ohm R.A."/>
            <person name="Bhattacharya S.S."/>
            <person name="Shirouzu T."/>
            <person name="Yoshinaga Y."/>
            <person name="Martin F.M."/>
            <person name="Grigoriev I.V."/>
            <person name="Hibbett D.S."/>
        </authorList>
    </citation>
    <scope>NUCLEOTIDE SEQUENCE [LARGE SCALE GENOMIC DNA]</scope>
    <source>
        <strain evidence="8 9">HHB9708</strain>
    </source>
</reference>
<sequence>MLKAPIQTVRDIENDLDTLEDILEPLLAHPLEDTLANLSVINKAKLQTLIPYVVHDLIISYLKVRGVDVRSHGVMSEMERVKKYFDKIKNAEDPSKNKLAVDKEAASRFIKNAIATATRAPLPPPPTVQSSSTSTHIRFSDSNASVQVTAANMTSAAAQKIKDRQLAAEERDEESDDSDEMEITEGALAGPPKSTKGKGRATEAPEVQSSKNPTSKGTSPNTLTNTGSGNAGVKRRRAAIDPFAGYDIGSTPGVSTSSPGSSNRGTPTPTSASENASEAEDSSASGAKPKKKRRRVRDKKKKASGLSEEVMKEG</sequence>
<evidence type="ECO:0000256" key="7">
    <source>
        <dbReference type="SAM" id="MobiDB-lite"/>
    </source>
</evidence>
<organism evidence="8 9">
    <name type="scientific">Sistotremastrum niveocremeum HHB9708</name>
    <dbReference type="NCBI Taxonomy" id="1314777"/>
    <lineage>
        <taxon>Eukaryota</taxon>
        <taxon>Fungi</taxon>
        <taxon>Dikarya</taxon>
        <taxon>Basidiomycota</taxon>
        <taxon>Agaricomycotina</taxon>
        <taxon>Agaricomycetes</taxon>
        <taxon>Sistotremastrales</taxon>
        <taxon>Sistotremastraceae</taxon>
        <taxon>Sertulicium</taxon>
        <taxon>Sertulicium niveocremeum</taxon>
    </lineage>
</organism>
<evidence type="ECO:0000256" key="3">
    <source>
        <dbReference type="ARBA" id="ARBA00022552"/>
    </source>
</evidence>
<dbReference type="GO" id="GO:0000178">
    <property type="term" value="C:exosome (RNase complex)"/>
    <property type="evidence" value="ECO:0007669"/>
    <property type="project" value="TreeGrafter"/>
</dbReference>
<feature type="region of interest" description="Disordered" evidence="7">
    <location>
        <begin position="116"/>
        <end position="138"/>
    </location>
</feature>
<accession>A0A164SKM1</accession>
<comment type="function">
    <text evidence="6">Required for exosome-dependent processing of pre-rRNA and small nucleolar RNA (snRNA) precursors. Involved in processing of 35S pre-rRNA at the A0, A1 and A2 sites.</text>
</comment>
<evidence type="ECO:0000256" key="5">
    <source>
        <dbReference type="ARBA" id="ARBA00023242"/>
    </source>
</evidence>
<evidence type="ECO:0000256" key="1">
    <source>
        <dbReference type="ARBA" id="ARBA00004123"/>
    </source>
</evidence>
<dbReference type="OrthoDB" id="1421013at2759"/>
<dbReference type="Proteomes" id="UP000076722">
    <property type="component" value="Unassembled WGS sequence"/>
</dbReference>
<gene>
    <name evidence="8" type="ORF">SISNIDRAFT_487249</name>
</gene>
<keyword evidence="5 6" id="KW-0539">Nucleus</keyword>
<name>A0A164SKM1_9AGAM</name>
<keyword evidence="3 6" id="KW-0698">rRNA processing</keyword>
<dbReference type="GO" id="GO:0010468">
    <property type="term" value="P:regulation of gene expression"/>
    <property type="evidence" value="ECO:0007669"/>
    <property type="project" value="TreeGrafter"/>
</dbReference>
<evidence type="ECO:0000256" key="2">
    <source>
        <dbReference type="ARBA" id="ARBA00009154"/>
    </source>
</evidence>
<dbReference type="GO" id="GO:0003677">
    <property type="term" value="F:DNA binding"/>
    <property type="evidence" value="ECO:0007669"/>
    <property type="project" value="TreeGrafter"/>
</dbReference>
<dbReference type="PANTHER" id="PTHR15341:SF3">
    <property type="entry name" value="NUCLEAR NUCLEIC ACID-BINDING PROTEIN C1D"/>
    <property type="match status" value="1"/>
</dbReference>
<keyword evidence="9" id="KW-1185">Reference proteome</keyword>
<dbReference type="GO" id="GO:0003723">
    <property type="term" value="F:RNA binding"/>
    <property type="evidence" value="ECO:0007669"/>
    <property type="project" value="UniProtKB-UniRule"/>
</dbReference>
<keyword evidence="4 6" id="KW-0694">RNA-binding</keyword>
<feature type="compositionally biased region" description="Basic and acidic residues" evidence="7">
    <location>
        <begin position="160"/>
        <end position="169"/>
    </location>
</feature>